<feature type="repeat" description="ANK" evidence="3">
    <location>
        <begin position="1089"/>
        <end position="1122"/>
    </location>
</feature>
<dbReference type="EMBL" id="JAGHQL010000039">
    <property type="protein sequence ID" value="KAH0543124.1"/>
    <property type="molecule type" value="Genomic_DNA"/>
</dbReference>
<keyword evidence="1" id="KW-0677">Repeat</keyword>
<feature type="repeat" description="ANK" evidence="3">
    <location>
        <begin position="1599"/>
        <end position="1623"/>
    </location>
</feature>
<feature type="domain" description="Nephrocystin 3-like N-terminal" evidence="6">
    <location>
        <begin position="636"/>
        <end position="797"/>
    </location>
</feature>
<feature type="repeat" description="ANK" evidence="3">
    <location>
        <begin position="1157"/>
        <end position="1180"/>
    </location>
</feature>
<organism evidence="8 9">
    <name type="scientific">Glutinoglossum americanum</name>
    <dbReference type="NCBI Taxonomy" id="1670608"/>
    <lineage>
        <taxon>Eukaryota</taxon>
        <taxon>Fungi</taxon>
        <taxon>Dikarya</taxon>
        <taxon>Ascomycota</taxon>
        <taxon>Pezizomycotina</taxon>
        <taxon>Geoglossomycetes</taxon>
        <taxon>Geoglossales</taxon>
        <taxon>Geoglossaceae</taxon>
        <taxon>Glutinoglossum</taxon>
    </lineage>
</organism>
<dbReference type="PANTHER" id="PTHR24161:SF121">
    <property type="entry name" value="M-PHASE PHOSPHOPROTEIN 8"/>
    <property type="match status" value="1"/>
</dbReference>
<feature type="repeat" description="ANK" evidence="3">
    <location>
        <begin position="1225"/>
        <end position="1258"/>
    </location>
</feature>
<comment type="caution">
    <text evidence="8">The sequence shown here is derived from an EMBL/GenBank/DDBJ whole genome shotgun (WGS) entry which is preliminary data.</text>
</comment>
<evidence type="ECO:0000256" key="3">
    <source>
        <dbReference type="PROSITE-ProRule" id="PRU00023"/>
    </source>
</evidence>
<feature type="repeat" description="ANK" evidence="3">
    <location>
        <begin position="1565"/>
        <end position="1589"/>
    </location>
</feature>
<feature type="repeat" description="ANK" evidence="3">
    <location>
        <begin position="1497"/>
        <end position="1521"/>
    </location>
</feature>
<evidence type="ECO:0000259" key="6">
    <source>
        <dbReference type="Pfam" id="PF24883"/>
    </source>
</evidence>
<dbReference type="InterPro" id="IPR058925">
    <property type="entry name" value="zf-C2H2_AcuF"/>
</dbReference>
<feature type="domain" description="Oxidoreductase acuF-like C2H2 type zinc-finger" evidence="7">
    <location>
        <begin position="367"/>
        <end position="392"/>
    </location>
</feature>
<dbReference type="SUPFAM" id="SSF52540">
    <property type="entry name" value="P-loop containing nucleoside triphosphate hydrolases"/>
    <property type="match status" value="1"/>
</dbReference>
<feature type="repeat" description="ANK" evidence="3">
    <location>
        <begin position="1361"/>
        <end position="1384"/>
    </location>
</feature>
<dbReference type="Pfam" id="PF13637">
    <property type="entry name" value="Ank_4"/>
    <property type="match status" value="1"/>
</dbReference>
<dbReference type="Pfam" id="PF24883">
    <property type="entry name" value="NPHP3_N"/>
    <property type="match status" value="1"/>
</dbReference>
<dbReference type="PROSITE" id="PS50088">
    <property type="entry name" value="ANK_REPEAT"/>
    <property type="match status" value="13"/>
</dbReference>
<name>A0A9P8I9G4_9PEZI</name>
<evidence type="ECO:0000256" key="1">
    <source>
        <dbReference type="ARBA" id="ARBA00022737"/>
    </source>
</evidence>
<feature type="repeat" description="ANK" evidence="3">
    <location>
        <begin position="1633"/>
        <end position="1657"/>
    </location>
</feature>
<dbReference type="PANTHER" id="PTHR24161">
    <property type="entry name" value="ANK_REP_REGION DOMAIN-CONTAINING PROTEIN-RELATED"/>
    <property type="match status" value="1"/>
</dbReference>
<keyword evidence="2 3" id="KW-0040">ANK repeat</keyword>
<feature type="compositionally biased region" description="Basic and acidic residues" evidence="4">
    <location>
        <begin position="87"/>
        <end position="96"/>
    </location>
</feature>
<dbReference type="InterPro" id="IPR056884">
    <property type="entry name" value="NPHP3-like_N"/>
</dbReference>
<dbReference type="Pfam" id="PF00023">
    <property type="entry name" value="Ank"/>
    <property type="match status" value="3"/>
</dbReference>
<dbReference type="SUPFAM" id="SSF48403">
    <property type="entry name" value="Ankyrin repeat"/>
    <property type="match status" value="2"/>
</dbReference>
<feature type="region of interest" description="Disordered" evidence="4">
    <location>
        <begin position="87"/>
        <end position="155"/>
    </location>
</feature>
<evidence type="ECO:0000256" key="2">
    <source>
        <dbReference type="ARBA" id="ARBA00023043"/>
    </source>
</evidence>
<dbReference type="SMART" id="SM00248">
    <property type="entry name" value="ANK"/>
    <property type="match status" value="18"/>
</dbReference>
<feature type="compositionally biased region" description="Polar residues" evidence="4">
    <location>
        <begin position="143"/>
        <end position="155"/>
    </location>
</feature>
<evidence type="ECO:0000259" key="5">
    <source>
        <dbReference type="Pfam" id="PF22939"/>
    </source>
</evidence>
<dbReference type="Pfam" id="PF12796">
    <property type="entry name" value="Ank_2"/>
    <property type="match status" value="4"/>
</dbReference>
<dbReference type="Pfam" id="PF26082">
    <property type="entry name" value="zf-C2H2_AcuF"/>
    <property type="match status" value="1"/>
</dbReference>
<evidence type="ECO:0000313" key="9">
    <source>
        <dbReference type="Proteomes" id="UP000698800"/>
    </source>
</evidence>
<dbReference type="OrthoDB" id="20872at2759"/>
<feature type="region of interest" description="Disordered" evidence="4">
    <location>
        <begin position="508"/>
        <end position="568"/>
    </location>
</feature>
<dbReference type="Pfam" id="PF22939">
    <property type="entry name" value="WHD_GPIID"/>
    <property type="match status" value="1"/>
</dbReference>
<sequence length="1694" mass="188611">MECRISEAHAKCFLSFVELISVIENPVRDFRDQAPLKDVLEEFDRYKLWAGNVGAAHSGKYYQISLDYRLREASFYKTQGKRKPFEELSFLDDKSQSDPTPPSDGDSDGQAETDDSPWEISSSSGDDDQPDPGDRPKLLDKYGTSSSTQQATVGTQQFSSAMIPVQKPAMEMPQLIESVKFTITCLYKMPIRRPASLDRLIQKASVDASFYQAFDVLYVKDKFPQLDTMVATRLGKMISRRRQLLFYRLSHNDGLQTSKVEPKVALSAPLATKPLSLEKSDSGLEAASEAAVSKVAQSQAASSRYTLHTKATTLRLNAPQVDTIATLYAPSIAESELSMPSSYSGENLRVEVPPRPKGKDNKDLDRFECPYCLVAQFVKTDRAWKKHVLGDLQPREEWYKHEIQRHRVEWFCNIEGHPRYAERSDFLTHMELAHSTTFNDNQRSLLLNMFQCASRSLVGNCNLCLRSSVKLKSHVSRHLEQIALFALPRVNEAAGTGTAELNSHFSEQNVNGSTHRGRPQKISQESESSLSRSQSKQSQPADAQPEGPSNDDPVDQITIPDGADSSWDTITDKFSKARMDLHQETAPESEPKPVLRSVSGLEPWNLQKGNGKAPHLAIYSVAEMLNDDIFRRRQEGTGEWLLNADAFEKWQDGTERTLWCPGIPGAGKTILTSIVVDYLERSFGGGNIAVACIYCSYKEKEGQTVVNLIASLLRQLIQKNAFISNEISSLYHHHIEKQTRPTFDEWFKLLQSEAHHLSKVFIVIDALDECPESNGTRDGFLTEIQKLPNIHLLVTSRHIPSIERVFGKAARMEVQASNGDVRRYLECRIMRDHRLVRRIEADPALQEAIINAIIEKAKGMFLLAQLHMDSLLRKETCEDVRKALETPLEELDDFYKEEMRRIESQDTGDKRLAERVLFWVSCALEPLTLKKLQHALAVKPGESWLDDDSILDADILTSVCAGLIIIDLETSIIRPVHYTTQEYFKRIRIARFPGAQTSIAATCLTYISFDIFAAGPCHSDQEMEIRMHKYPLLEYAARHWGDHARGDPEETIKELAQEFLEHNSKVMCSNQVMHIPGSRYPGYSQRFPRRLTGLHIAASIGLAKVVWLLLEREGADVDPKDNNGWTPLSWAANKGHEVVVRLLIEREGVNVDSRDNSGQTPLSWAAESGHEAVVRLLFERDDVDVDSKDNCGRTPLSWAARNGYGVVAQLLVEREDVDVDSKDDSGRTPLSWAAEDGHEAVVRLLVEREGVDVNSKDDFNRTPLSWAARNGYEAVVRLLIERKGVDVDSKDDSGQAPLLWAAENGYEAVVRLLVERGGANVNSKDNSGLTTLSWAAEKGREAVVQLLVARDDIDVDSKDNNSRTPLSWAAESGHEAVVRLLVERDDVDVNSKDNSGRTPLLWAAERGHEVVVRLLVERNDVDANSKDNIGRTPLSWAAGRGHEAVVRLLAESEGVDANTKDDFGRTPLSLAAGDGHEGVVRLLVERKGVDVDSKDNSGRTPLSLAAENGSEAVVRLLVERGDVNVDSKDTSGRTPLSWAAGRGHEVVVRLLAEREGVDVDSKGSYGRTPLLLAAENGHEAVVRLLVERGDVDVDYKDISRRTPLSLAAENGHEAVVRLLVERGDVGVDYKDISGRTPLSLAAWNGHEAVVRFLVKHGGADVNSKDDRGHTPLSSAVINRHQAIVRLLAPLTSGP</sequence>
<protein>
    <submittedName>
        <fullName evidence="8">Uncharacterized protein</fullName>
    </submittedName>
</protein>
<keyword evidence="9" id="KW-1185">Reference proteome</keyword>
<feature type="repeat" description="ANK" evidence="3">
    <location>
        <begin position="1123"/>
        <end position="1156"/>
    </location>
</feature>
<feature type="repeat" description="ANK" evidence="3">
    <location>
        <begin position="1395"/>
        <end position="1419"/>
    </location>
</feature>
<feature type="domain" description="GPI inositol-deacylase winged helix" evidence="5">
    <location>
        <begin position="905"/>
        <end position="984"/>
    </location>
</feature>
<dbReference type="InterPro" id="IPR054471">
    <property type="entry name" value="GPIID_WHD"/>
</dbReference>
<dbReference type="Gene3D" id="3.40.50.300">
    <property type="entry name" value="P-loop containing nucleotide triphosphate hydrolases"/>
    <property type="match status" value="1"/>
</dbReference>
<dbReference type="InterPro" id="IPR002110">
    <property type="entry name" value="Ankyrin_rpt"/>
</dbReference>
<evidence type="ECO:0000256" key="4">
    <source>
        <dbReference type="SAM" id="MobiDB-lite"/>
    </source>
</evidence>
<feature type="compositionally biased region" description="Low complexity" evidence="4">
    <location>
        <begin position="520"/>
        <end position="539"/>
    </location>
</feature>
<dbReference type="Gene3D" id="1.25.40.20">
    <property type="entry name" value="Ankyrin repeat-containing domain"/>
    <property type="match status" value="7"/>
</dbReference>
<dbReference type="PROSITE" id="PS50297">
    <property type="entry name" value="ANK_REP_REGION"/>
    <property type="match status" value="11"/>
</dbReference>
<accession>A0A9P8I9G4</accession>
<gene>
    <name evidence="8" type="ORF">FGG08_002550</name>
</gene>
<feature type="compositionally biased region" description="Acidic residues" evidence="4">
    <location>
        <begin position="105"/>
        <end position="117"/>
    </location>
</feature>
<evidence type="ECO:0000259" key="7">
    <source>
        <dbReference type="Pfam" id="PF26082"/>
    </source>
</evidence>
<dbReference type="InterPro" id="IPR027417">
    <property type="entry name" value="P-loop_NTPase"/>
</dbReference>
<feature type="repeat" description="ANK" evidence="3">
    <location>
        <begin position="1463"/>
        <end position="1496"/>
    </location>
</feature>
<dbReference type="Proteomes" id="UP000698800">
    <property type="component" value="Unassembled WGS sequence"/>
</dbReference>
<proteinExistence type="predicted"/>
<feature type="repeat" description="ANK" evidence="3">
    <location>
        <begin position="1293"/>
        <end position="1317"/>
    </location>
</feature>
<evidence type="ECO:0000313" key="8">
    <source>
        <dbReference type="EMBL" id="KAH0543124.1"/>
    </source>
</evidence>
<dbReference type="InterPro" id="IPR036770">
    <property type="entry name" value="Ankyrin_rpt-contain_sf"/>
</dbReference>
<feature type="repeat" description="ANK" evidence="3">
    <location>
        <begin position="1259"/>
        <end position="1292"/>
    </location>
</feature>
<reference evidence="8" key="1">
    <citation type="submission" date="2021-03" db="EMBL/GenBank/DDBJ databases">
        <title>Comparative genomics and phylogenomic investigation of the class Geoglossomycetes provide insights into ecological specialization and systematics.</title>
        <authorList>
            <person name="Melie T."/>
            <person name="Pirro S."/>
            <person name="Miller A.N."/>
            <person name="Quandt A."/>
        </authorList>
    </citation>
    <scope>NUCLEOTIDE SEQUENCE</scope>
    <source>
        <strain evidence="8">GBOQ0MN5Z8</strain>
    </source>
</reference>